<dbReference type="EMBL" id="CM023489">
    <property type="protein sequence ID" value="KAH6922852.1"/>
    <property type="molecule type" value="Genomic_DNA"/>
</dbReference>
<reference evidence="1" key="1">
    <citation type="submission" date="2020-05" db="EMBL/GenBank/DDBJ databases">
        <title>Large-scale comparative analyses of tick genomes elucidate their genetic diversity and vector capacities.</title>
        <authorList>
            <person name="Jia N."/>
            <person name="Wang J."/>
            <person name="Shi W."/>
            <person name="Du L."/>
            <person name="Sun Y."/>
            <person name="Zhan W."/>
            <person name="Jiang J."/>
            <person name="Wang Q."/>
            <person name="Zhang B."/>
            <person name="Ji P."/>
            <person name="Sakyi L.B."/>
            <person name="Cui X."/>
            <person name="Yuan T."/>
            <person name="Jiang B."/>
            <person name="Yang W."/>
            <person name="Lam T.T.-Y."/>
            <person name="Chang Q."/>
            <person name="Ding S."/>
            <person name="Wang X."/>
            <person name="Zhu J."/>
            <person name="Ruan X."/>
            <person name="Zhao L."/>
            <person name="Wei J."/>
            <person name="Que T."/>
            <person name="Du C."/>
            <person name="Cheng J."/>
            <person name="Dai P."/>
            <person name="Han X."/>
            <person name="Huang E."/>
            <person name="Gao Y."/>
            <person name="Liu J."/>
            <person name="Shao H."/>
            <person name="Ye R."/>
            <person name="Li L."/>
            <person name="Wei W."/>
            <person name="Wang X."/>
            <person name="Wang C."/>
            <person name="Yang T."/>
            <person name="Huo Q."/>
            <person name="Li W."/>
            <person name="Guo W."/>
            <person name="Chen H."/>
            <person name="Zhou L."/>
            <person name="Ni X."/>
            <person name="Tian J."/>
            <person name="Zhou Y."/>
            <person name="Sheng Y."/>
            <person name="Liu T."/>
            <person name="Pan Y."/>
            <person name="Xia L."/>
            <person name="Li J."/>
            <person name="Zhao F."/>
            <person name="Cao W."/>
        </authorList>
    </citation>
    <scope>NUCLEOTIDE SEQUENCE</scope>
    <source>
        <strain evidence="1">Hyas-2018</strain>
    </source>
</reference>
<organism evidence="1 2">
    <name type="scientific">Hyalomma asiaticum</name>
    <name type="common">Tick</name>
    <dbReference type="NCBI Taxonomy" id="266040"/>
    <lineage>
        <taxon>Eukaryota</taxon>
        <taxon>Metazoa</taxon>
        <taxon>Ecdysozoa</taxon>
        <taxon>Arthropoda</taxon>
        <taxon>Chelicerata</taxon>
        <taxon>Arachnida</taxon>
        <taxon>Acari</taxon>
        <taxon>Parasitiformes</taxon>
        <taxon>Ixodida</taxon>
        <taxon>Ixodoidea</taxon>
        <taxon>Ixodidae</taxon>
        <taxon>Hyalomminae</taxon>
        <taxon>Hyalomma</taxon>
    </lineage>
</organism>
<comment type="caution">
    <text evidence="1">The sequence shown here is derived from an EMBL/GenBank/DDBJ whole genome shotgun (WGS) entry which is preliminary data.</text>
</comment>
<keyword evidence="2" id="KW-1185">Reference proteome</keyword>
<evidence type="ECO:0000313" key="1">
    <source>
        <dbReference type="EMBL" id="KAH6922852.1"/>
    </source>
</evidence>
<protein>
    <submittedName>
        <fullName evidence="1">Uncharacterized protein</fullName>
    </submittedName>
</protein>
<proteinExistence type="predicted"/>
<sequence length="734" mass="81636">MHDSERNLTEKSLDGSVGGPPPKPMFWVFITAVLLLVGIIAVSLINSEGGYGHESELTALPRQADLLQLDNTAVSVESTATSPRLQYADEDTNNASWLLTRSVNPAVNACLDLHAYVCGGYAGAVGRSLEEYVAANTVTAIKIHFLAVAGHSSRRAKASHDSETKAVAFYNGCMKVSRNRQEGPAVPANARALASFLERNNLRFRHADGIDLVDKALELLTRYDLQVFFALQVQFFPRTSWKKSFVRVVDSPVFEQWKARKVDLHRADIAKFIENVLSLSGVNERRITDLTDSVRSIEDRVQEARIADEKPDEPTVAAWRRYLYVHTRRAYAGAYDLDVEKSSGARSFRAAARVLDGGQRSVYLSWHVARHVAEVARLVGLHSGDVEDDAKTYCYDQVYGEYKHAVMAAYLFKFVNESRIQEVRKMVRSITTEVRKSIRRSSWLPAETRVKLEKKVRRMKWRIGYPTGLGKWKGVDEFYGRHPHPTGVFVTDYLGAREARMRAFFAALRGGNVTKHEVFDFANDAPGIVYGTPNKVSVPAVALVRPLFNYRGAPELNYGLLGSLVVEAIMRAFGGADIMDDGHGQRIPWSTNHQRLFREKYRCDDLRGGPRVMSQASQSNVHAKTTPSSKPQAKTSRPGVSVGAHALFRAYKKAAATNSGGGRSLRGFEALSGDQLFHVGRCFVACGDAHDGSVDPLFTRHRCNRMARQSSEFASAFRCNGASWTSASSRCDFW</sequence>
<dbReference type="Proteomes" id="UP000821845">
    <property type="component" value="Chromosome 9"/>
</dbReference>
<accession>A0ACB7RPM1</accession>
<gene>
    <name evidence="1" type="ORF">HPB50_019854</name>
</gene>
<evidence type="ECO:0000313" key="2">
    <source>
        <dbReference type="Proteomes" id="UP000821845"/>
    </source>
</evidence>
<name>A0ACB7RPM1_HYAAI</name>